<dbReference type="InterPro" id="IPR022643">
    <property type="entry name" value="De-COase2_C"/>
</dbReference>
<name>A0A1Y0I6S9_9GAMM</name>
<dbReference type="InterPro" id="IPR017530">
    <property type="entry name" value="DCO2ase_PEP1"/>
</dbReference>
<dbReference type="KEGG" id="ome:OLMES_2134"/>
<dbReference type="Proteomes" id="UP000196027">
    <property type="component" value="Chromosome"/>
</dbReference>
<evidence type="ECO:0000256" key="4">
    <source>
        <dbReference type="RuleBase" id="RU003737"/>
    </source>
</evidence>
<dbReference type="AlphaFoldDB" id="A0A1Y0I6S9"/>
<dbReference type="CDD" id="cd06839">
    <property type="entry name" value="PLPDE_III_Btrk_like"/>
    <property type="match status" value="1"/>
</dbReference>
<dbReference type="NCBIfam" id="TIGR03099">
    <property type="entry name" value="dCO2ase_PEP1"/>
    <property type="match status" value="1"/>
</dbReference>
<evidence type="ECO:0000259" key="5">
    <source>
        <dbReference type="Pfam" id="PF00278"/>
    </source>
</evidence>
<sequence>MQKKAPQHDQHPYYVRKDGTYYAHGKDLRDIANIAGSTPFYVYNRDIIEQKVNHFRAFIPDRIKLHYAIKANPMPALVCFAASLVDGLDVASQKELRAALASGISAKTISFAGPAKQDSDLRAAIASGITLNIESEGELQRAIDLGQALGQRPQIAIRVNPDFELKTSGMKMGGGPKQFGIDAEIVPDIIRSLPDSVDYVGLHIFSGSQNLRPDALIDAHQKTFALAARIQQDSGRSIHKLNLGGGFGIPYFPGETCLDLTEIGENLSALLEQYQTEFNDTELVIELGRYLVGECGLYVTSVVDKKESRGTTYLTTDGGLHHHLSNSGNFGQVIRKNYPVDIVQLDKAAPESENELVTVVGPLCTPLDTLADKMTLPQAKPGDLVIIFQSGAYGATASPINFLSQPEMIEVFI</sequence>
<dbReference type="PANTHER" id="PTHR43727">
    <property type="entry name" value="DIAMINOPIMELATE DECARBOXYLASE"/>
    <property type="match status" value="1"/>
</dbReference>
<dbReference type="Gene3D" id="2.40.37.10">
    <property type="entry name" value="Lyase, Ornithine Decarboxylase, Chain A, domain 1"/>
    <property type="match status" value="1"/>
</dbReference>
<dbReference type="InterPro" id="IPR029066">
    <property type="entry name" value="PLP-binding_barrel"/>
</dbReference>
<evidence type="ECO:0000256" key="1">
    <source>
        <dbReference type="ARBA" id="ARBA00001933"/>
    </source>
</evidence>
<dbReference type="OrthoDB" id="9802147at2"/>
<feature type="domain" description="Orn/DAP/Arg decarboxylase 2 C-terminal" evidence="5">
    <location>
        <begin position="40"/>
        <end position="391"/>
    </location>
</feature>
<evidence type="ECO:0000256" key="3">
    <source>
        <dbReference type="PIRSR" id="PIRSR600183-50"/>
    </source>
</evidence>
<dbReference type="Pfam" id="PF00278">
    <property type="entry name" value="Orn_DAP_Arg_deC"/>
    <property type="match status" value="1"/>
</dbReference>
<dbReference type="SUPFAM" id="SSF51419">
    <property type="entry name" value="PLP-binding barrel"/>
    <property type="match status" value="1"/>
</dbReference>
<dbReference type="Gene3D" id="3.20.20.10">
    <property type="entry name" value="Alanine racemase"/>
    <property type="match status" value="1"/>
</dbReference>
<comment type="similarity">
    <text evidence="4">Belongs to the Orn/Lys/Arg decarboxylase class-II family.</text>
</comment>
<evidence type="ECO:0000256" key="2">
    <source>
        <dbReference type="ARBA" id="ARBA00022898"/>
    </source>
</evidence>
<feature type="domain" description="Orn/DAP/Arg decarboxylase 2 N-terminal" evidence="6">
    <location>
        <begin position="48"/>
        <end position="292"/>
    </location>
</feature>
<dbReference type="SUPFAM" id="SSF50621">
    <property type="entry name" value="Alanine racemase C-terminal domain-like"/>
    <property type="match status" value="1"/>
</dbReference>
<dbReference type="InterPro" id="IPR000183">
    <property type="entry name" value="Orn/DAP/Arg_de-COase"/>
</dbReference>
<gene>
    <name evidence="7" type="ORF">OLMES_2134</name>
</gene>
<dbReference type="EMBL" id="CP021425">
    <property type="protein sequence ID" value="ARU56207.1"/>
    <property type="molecule type" value="Genomic_DNA"/>
</dbReference>
<proteinExistence type="inferred from homology"/>
<dbReference type="RefSeq" id="WP_087461227.1">
    <property type="nucleotide sequence ID" value="NZ_CP021425.1"/>
</dbReference>
<comment type="cofactor">
    <cofactor evidence="1 3">
        <name>pyridoxal 5'-phosphate</name>
        <dbReference type="ChEBI" id="CHEBI:597326"/>
    </cofactor>
</comment>
<evidence type="ECO:0000313" key="8">
    <source>
        <dbReference type="Proteomes" id="UP000196027"/>
    </source>
</evidence>
<feature type="active site" description="Proton donor" evidence="3">
    <location>
        <position position="364"/>
    </location>
</feature>
<evidence type="ECO:0000259" key="6">
    <source>
        <dbReference type="Pfam" id="PF02784"/>
    </source>
</evidence>
<dbReference type="GO" id="GO:0008836">
    <property type="term" value="F:diaminopimelate decarboxylase activity"/>
    <property type="evidence" value="ECO:0007669"/>
    <property type="project" value="TreeGrafter"/>
</dbReference>
<dbReference type="Pfam" id="PF02784">
    <property type="entry name" value="Orn_Arg_deC_N"/>
    <property type="match status" value="1"/>
</dbReference>
<feature type="modified residue" description="N6-(pyridoxal phosphate)lysine" evidence="3">
    <location>
        <position position="70"/>
    </location>
</feature>
<dbReference type="InterPro" id="IPR022644">
    <property type="entry name" value="De-COase2_N"/>
</dbReference>
<accession>A0A1Y0I6S9</accession>
<dbReference type="PRINTS" id="PR01179">
    <property type="entry name" value="ODADCRBXLASE"/>
</dbReference>
<protein>
    <submittedName>
        <fullName evidence="7">Diaminopimelate decarboxylase</fullName>
    </submittedName>
</protein>
<dbReference type="InterPro" id="IPR009006">
    <property type="entry name" value="Ala_racemase/Decarboxylase_C"/>
</dbReference>
<reference evidence="7 8" key="1">
    <citation type="submission" date="2017-05" db="EMBL/GenBank/DDBJ databases">
        <title>Genomic insights into alkan degradation activity of Oleiphilus messinensis.</title>
        <authorList>
            <person name="Kozyavkin S.A."/>
            <person name="Slesarev A.I."/>
            <person name="Golyshin P.N."/>
            <person name="Korzhenkov A."/>
            <person name="Golyshina O.N."/>
            <person name="Toshchakov S.V."/>
        </authorList>
    </citation>
    <scope>NUCLEOTIDE SEQUENCE [LARGE SCALE GENOMIC DNA]</scope>
    <source>
        <strain evidence="7 8">ME102</strain>
    </source>
</reference>
<dbReference type="PANTHER" id="PTHR43727:SF2">
    <property type="entry name" value="GROUP IV DECARBOXYLASE"/>
    <property type="match status" value="1"/>
</dbReference>
<evidence type="ECO:0000313" key="7">
    <source>
        <dbReference type="EMBL" id="ARU56207.1"/>
    </source>
</evidence>
<keyword evidence="8" id="KW-1185">Reference proteome</keyword>
<keyword evidence="2 3" id="KW-0663">Pyridoxal phosphate</keyword>
<dbReference type="GO" id="GO:0009089">
    <property type="term" value="P:lysine biosynthetic process via diaminopimelate"/>
    <property type="evidence" value="ECO:0007669"/>
    <property type="project" value="TreeGrafter"/>
</dbReference>
<organism evidence="7 8">
    <name type="scientific">Oleiphilus messinensis</name>
    <dbReference type="NCBI Taxonomy" id="141451"/>
    <lineage>
        <taxon>Bacteria</taxon>
        <taxon>Pseudomonadati</taxon>
        <taxon>Pseudomonadota</taxon>
        <taxon>Gammaproteobacteria</taxon>
        <taxon>Oceanospirillales</taxon>
        <taxon>Oleiphilaceae</taxon>
        <taxon>Oleiphilus</taxon>
    </lineage>
</organism>